<dbReference type="SMART" id="SM00499">
    <property type="entry name" value="AAI"/>
    <property type="match status" value="1"/>
</dbReference>
<accession>A0ABU6X4M0</accession>
<protein>
    <recommendedName>
        <fullName evidence="6">Bifunctional inhibitor/plant lipid transfer protein/seed storage helical domain-containing protein</fullName>
    </recommendedName>
</protein>
<evidence type="ECO:0000313" key="7">
    <source>
        <dbReference type="EMBL" id="MED6191615.1"/>
    </source>
</evidence>
<dbReference type="PANTHER" id="PTHR35496:SF20">
    <property type="entry name" value="2S SEED STORAGE PROTEIN 1-RELATED"/>
    <property type="match status" value="1"/>
</dbReference>
<organism evidence="7 8">
    <name type="scientific">Stylosanthes scabra</name>
    <dbReference type="NCBI Taxonomy" id="79078"/>
    <lineage>
        <taxon>Eukaryota</taxon>
        <taxon>Viridiplantae</taxon>
        <taxon>Streptophyta</taxon>
        <taxon>Embryophyta</taxon>
        <taxon>Tracheophyta</taxon>
        <taxon>Spermatophyta</taxon>
        <taxon>Magnoliopsida</taxon>
        <taxon>eudicotyledons</taxon>
        <taxon>Gunneridae</taxon>
        <taxon>Pentapetalae</taxon>
        <taxon>rosids</taxon>
        <taxon>fabids</taxon>
        <taxon>Fabales</taxon>
        <taxon>Fabaceae</taxon>
        <taxon>Papilionoideae</taxon>
        <taxon>50 kb inversion clade</taxon>
        <taxon>dalbergioids sensu lato</taxon>
        <taxon>Dalbergieae</taxon>
        <taxon>Pterocarpus clade</taxon>
        <taxon>Stylosanthes</taxon>
    </lineage>
</organism>
<feature type="region of interest" description="Disordered" evidence="4">
    <location>
        <begin position="25"/>
        <end position="51"/>
    </location>
</feature>
<dbReference type="InterPro" id="IPR016140">
    <property type="entry name" value="Bifunc_inhib/LTP/seed_store"/>
</dbReference>
<keyword evidence="2 5" id="KW-0732">Signal</keyword>
<dbReference type="InterPro" id="IPR000617">
    <property type="entry name" value="Napin/2SS/CON"/>
</dbReference>
<dbReference type="Proteomes" id="UP001341840">
    <property type="component" value="Unassembled WGS sequence"/>
</dbReference>
<comment type="caution">
    <text evidence="7">The sequence shown here is derived from an EMBL/GenBank/DDBJ whole genome shotgun (WGS) entry which is preliminary data.</text>
</comment>
<dbReference type="PANTHER" id="PTHR35496">
    <property type="entry name" value="2S SEED STORAGE PROTEIN 1-RELATED"/>
    <property type="match status" value="1"/>
</dbReference>
<dbReference type="EMBL" id="JASCZI010211452">
    <property type="protein sequence ID" value="MED6191615.1"/>
    <property type="molecule type" value="Genomic_DNA"/>
</dbReference>
<evidence type="ECO:0000259" key="6">
    <source>
        <dbReference type="SMART" id="SM00499"/>
    </source>
</evidence>
<keyword evidence="3" id="KW-1015">Disulfide bond</keyword>
<dbReference type="SUPFAM" id="SSF47699">
    <property type="entry name" value="Bifunctional inhibitor/lipid-transfer protein/seed storage 2S albumin"/>
    <property type="match status" value="1"/>
</dbReference>
<evidence type="ECO:0000256" key="4">
    <source>
        <dbReference type="SAM" id="MobiDB-lite"/>
    </source>
</evidence>
<gene>
    <name evidence="7" type="ORF">PIB30_001894</name>
</gene>
<proteinExistence type="inferred from homology"/>
<evidence type="ECO:0000313" key="8">
    <source>
        <dbReference type="Proteomes" id="UP001341840"/>
    </source>
</evidence>
<evidence type="ECO:0000256" key="1">
    <source>
        <dbReference type="ARBA" id="ARBA00008262"/>
    </source>
</evidence>
<evidence type="ECO:0000256" key="2">
    <source>
        <dbReference type="ARBA" id="ARBA00022729"/>
    </source>
</evidence>
<dbReference type="Pfam" id="PF00234">
    <property type="entry name" value="Tryp_alpha_amyl"/>
    <property type="match status" value="1"/>
</dbReference>
<evidence type="ECO:0000256" key="5">
    <source>
        <dbReference type="SAM" id="SignalP"/>
    </source>
</evidence>
<name>A0ABU6X4M0_9FABA</name>
<evidence type="ECO:0000256" key="3">
    <source>
        <dbReference type="ARBA" id="ARBA00023157"/>
    </source>
</evidence>
<keyword evidence="8" id="KW-1185">Reference proteome</keyword>
<feature type="region of interest" description="Disordered" evidence="4">
    <location>
        <begin position="70"/>
        <end position="91"/>
    </location>
</feature>
<reference evidence="7 8" key="1">
    <citation type="journal article" date="2023" name="Plants (Basel)">
        <title>Bridging the Gap: Combining Genomics and Transcriptomics Approaches to Understand Stylosanthes scabra, an Orphan Legume from the Brazilian Caatinga.</title>
        <authorList>
            <person name="Ferreira-Neto J.R.C."/>
            <person name="da Silva M.D."/>
            <person name="Binneck E."/>
            <person name="de Melo N.F."/>
            <person name="da Silva R.H."/>
            <person name="de Melo A.L.T.M."/>
            <person name="Pandolfi V."/>
            <person name="Bustamante F.O."/>
            <person name="Brasileiro-Vidal A.C."/>
            <person name="Benko-Iseppon A.M."/>
        </authorList>
    </citation>
    <scope>NUCLEOTIDE SEQUENCE [LARGE SCALE GENOMIC DNA]</scope>
    <source>
        <tissue evidence="7">Leaves</tissue>
    </source>
</reference>
<feature type="compositionally biased region" description="Basic and acidic residues" evidence="4">
    <location>
        <begin position="26"/>
        <end position="51"/>
    </location>
</feature>
<feature type="chain" id="PRO_5045962318" description="Bifunctional inhibitor/plant lipid transfer protein/seed storage helical domain-containing protein" evidence="5">
    <location>
        <begin position="23"/>
        <end position="165"/>
    </location>
</feature>
<dbReference type="InterPro" id="IPR036312">
    <property type="entry name" value="Bifun_inhib/LTP/seed_sf"/>
</dbReference>
<sequence>MAKLRILVALLAVLLVAEVASATRWDPSEWDPRGPSEWDPRRRGDDERCERQVDRADLSPCEEHIRQRVEDEQDQYPYNLPDRRRRHRGGYDDEQQERCCNELNRFENNERCMCQALQEIFQNQNYRFQQDRSQRHQLEREVRNLPQNCGFSSPDRCNLNNRRPY</sequence>
<dbReference type="Gene3D" id="1.10.110.10">
    <property type="entry name" value="Plant lipid-transfer and hydrophobic proteins"/>
    <property type="match status" value="1"/>
</dbReference>
<feature type="signal peptide" evidence="5">
    <location>
        <begin position="1"/>
        <end position="22"/>
    </location>
</feature>
<feature type="domain" description="Bifunctional inhibitor/plant lipid transfer protein/seed storage helical" evidence="6">
    <location>
        <begin position="49"/>
        <end position="157"/>
    </location>
</feature>
<comment type="similarity">
    <text evidence="1">Belongs to the 2S seed storage albumins family.</text>
</comment>